<name>A0A9Q0T0R7_9ROSI</name>
<reference evidence="1" key="2">
    <citation type="journal article" date="2023" name="Int. J. Mol. Sci.">
        <title>De Novo Assembly and Annotation of 11 Diverse Shrub Willow (Salix) Genomes Reveals Novel Gene Organization in Sex-Linked Regions.</title>
        <authorList>
            <person name="Hyden B."/>
            <person name="Feng K."/>
            <person name="Yates T.B."/>
            <person name="Jawdy S."/>
            <person name="Cereghino C."/>
            <person name="Smart L.B."/>
            <person name="Muchero W."/>
        </authorList>
    </citation>
    <scope>NUCLEOTIDE SEQUENCE</scope>
    <source>
        <tissue evidence="1">Shoot tip</tissue>
    </source>
</reference>
<evidence type="ECO:0000313" key="1">
    <source>
        <dbReference type="EMBL" id="KAJ6696375.1"/>
    </source>
</evidence>
<keyword evidence="2" id="KW-1185">Reference proteome</keyword>
<gene>
    <name evidence="1" type="ORF">OIU74_015306</name>
</gene>
<protein>
    <submittedName>
        <fullName evidence="1">Uncharacterized protein</fullName>
    </submittedName>
</protein>
<reference evidence="1" key="1">
    <citation type="submission" date="2022-11" db="EMBL/GenBank/DDBJ databases">
        <authorList>
            <person name="Hyden B.L."/>
            <person name="Feng K."/>
            <person name="Yates T."/>
            <person name="Jawdy S."/>
            <person name="Smart L.B."/>
            <person name="Muchero W."/>
        </authorList>
    </citation>
    <scope>NUCLEOTIDE SEQUENCE</scope>
    <source>
        <tissue evidence="1">Shoot tip</tissue>
    </source>
</reference>
<sequence>MSGHRVVRVGQLRACAPNSPSRSPHHFQPKALQGLRRGGVLVLRTPPWWNSNVKVSLFASCLLGGAGELG</sequence>
<evidence type="ECO:0000313" key="2">
    <source>
        <dbReference type="Proteomes" id="UP001151752"/>
    </source>
</evidence>
<comment type="caution">
    <text evidence="1">The sequence shown here is derived from an EMBL/GenBank/DDBJ whole genome shotgun (WGS) entry which is preliminary data.</text>
</comment>
<accession>A0A9Q0T0R7</accession>
<dbReference type="Proteomes" id="UP001151752">
    <property type="component" value="Chromosome 3"/>
</dbReference>
<dbReference type="AlphaFoldDB" id="A0A9Q0T0R7"/>
<organism evidence="1 2">
    <name type="scientific">Salix koriyanagi</name>
    <dbReference type="NCBI Taxonomy" id="2511006"/>
    <lineage>
        <taxon>Eukaryota</taxon>
        <taxon>Viridiplantae</taxon>
        <taxon>Streptophyta</taxon>
        <taxon>Embryophyta</taxon>
        <taxon>Tracheophyta</taxon>
        <taxon>Spermatophyta</taxon>
        <taxon>Magnoliopsida</taxon>
        <taxon>eudicotyledons</taxon>
        <taxon>Gunneridae</taxon>
        <taxon>Pentapetalae</taxon>
        <taxon>rosids</taxon>
        <taxon>fabids</taxon>
        <taxon>Malpighiales</taxon>
        <taxon>Salicaceae</taxon>
        <taxon>Saliceae</taxon>
        <taxon>Salix</taxon>
    </lineage>
</organism>
<proteinExistence type="predicted"/>
<dbReference type="EMBL" id="JAPFFM010000017">
    <property type="protein sequence ID" value="KAJ6696375.1"/>
    <property type="molecule type" value="Genomic_DNA"/>
</dbReference>